<dbReference type="Gene3D" id="3.30.1490.190">
    <property type="match status" value="1"/>
</dbReference>
<accession>A0A0G0SES9</accession>
<dbReference type="GO" id="GO:0045892">
    <property type="term" value="P:negative regulation of DNA-templated transcription"/>
    <property type="evidence" value="ECO:0007669"/>
    <property type="project" value="TreeGrafter"/>
</dbReference>
<feature type="binding site" evidence="12">
    <location>
        <position position="107"/>
    </location>
    <ligand>
        <name>Fe cation</name>
        <dbReference type="ChEBI" id="CHEBI:24875"/>
    </ligand>
</feature>
<keyword evidence="4" id="KW-0963">Cytoplasm</keyword>
<dbReference type="Gene3D" id="1.10.10.10">
    <property type="entry name" value="Winged helix-like DNA-binding domain superfamily/Winged helix DNA-binding domain"/>
    <property type="match status" value="1"/>
</dbReference>
<dbReference type="InterPro" id="IPR043135">
    <property type="entry name" value="Fur_C"/>
</dbReference>
<dbReference type="CDD" id="cd07153">
    <property type="entry name" value="Fur_like"/>
    <property type="match status" value="1"/>
</dbReference>
<dbReference type="InterPro" id="IPR002481">
    <property type="entry name" value="FUR"/>
</dbReference>
<protein>
    <submittedName>
        <fullName evidence="13">Ferric uptake regulation protein Fur2</fullName>
    </submittedName>
</protein>
<evidence type="ECO:0000256" key="3">
    <source>
        <dbReference type="ARBA" id="ARBA00011738"/>
    </source>
</evidence>
<keyword evidence="5" id="KW-0678">Repressor</keyword>
<feature type="binding site" evidence="12">
    <location>
        <position position="146"/>
    </location>
    <ligand>
        <name>Fe cation</name>
        <dbReference type="ChEBI" id="CHEBI:24875"/>
    </ligand>
</feature>
<evidence type="ECO:0000256" key="11">
    <source>
        <dbReference type="PIRSR" id="PIRSR602481-1"/>
    </source>
</evidence>
<proteinExistence type="inferred from homology"/>
<evidence type="ECO:0000256" key="7">
    <source>
        <dbReference type="ARBA" id="ARBA00022833"/>
    </source>
</evidence>
<dbReference type="EMBL" id="LBXO01000012">
    <property type="protein sequence ID" value="KKR33220.1"/>
    <property type="molecule type" value="Genomic_DNA"/>
</dbReference>
<keyword evidence="8" id="KW-0805">Transcription regulation</keyword>
<dbReference type="GO" id="GO:0003700">
    <property type="term" value="F:DNA-binding transcription factor activity"/>
    <property type="evidence" value="ECO:0007669"/>
    <property type="project" value="InterPro"/>
</dbReference>
<reference evidence="13 14" key="1">
    <citation type="journal article" date="2015" name="Nature">
        <title>rRNA introns, odd ribosomes, and small enigmatic genomes across a large radiation of phyla.</title>
        <authorList>
            <person name="Brown C.T."/>
            <person name="Hug L.A."/>
            <person name="Thomas B.C."/>
            <person name="Sharon I."/>
            <person name="Castelle C.J."/>
            <person name="Singh A."/>
            <person name="Wilkins M.J."/>
            <person name="Williams K.H."/>
            <person name="Banfield J.F."/>
        </authorList>
    </citation>
    <scope>NUCLEOTIDE SEQUENCE [LARGE SCALE GENOMIC DNA]</scope>
</reference>
<dbReference type="GO" id="GO:1900376">
    <property type="term" value="P:regulation of secondary metabolite biosynthetic process"/>
    <property type="evidence" value="ECO:0007669"/>
    <property type="project" value="TreeGrafter"/>
</dbReference>
<dbReference type="InterPro" id="IPR036388">
    <property type="entry name" value="WH-like_DNA-bd_sf"/>
</dbReference>
<dbReference type="Proteomes" id="UP000034137">
    <property type="component" value="Unassembled WGS sequence"/>
</dbReference>
<feature type="binding site" evidence="11">
    <location>
        <position position="116"/>
    </location>
    <ligand>
        <name>Zn(2+)</name>
        <dbReference type="ChEBI" id="CHEBI:29105"/>
    </ligand>
</feature>
<keyword evidence="6 11" id="KW-0479">Metal-binding</keyword>
<dbReference type="Pfam" id="PF01475">
    <property type="entry name" value="FUR"/>
    <property type="match status" value="1"/>
</dbReference>
<evidence type="ECO:0000313" key="14">
    <source>
        <dbReference type="Proteomes" id="UP000034137"/>
    </source>
</evidence>
<evidence type="ECO:0000256" key="9">
    <source>
        <dbReference type="ARBA" id="ARBA00023125"/>
    </source>
</evidence>
<dbReference type="InterPro" id="IPR036390">
    <property type="entry name" value="WH_DNA-bd_sf"/>
</dbReference>
<evidence type="ECO:0000256" key="4">
    <source>
        <dbReference type="ARBA" id="ARBA00022490"/>
    </source>
</evidence>
<dbReference type="PANTHER" id="PTHR33202:SF2">
    <property type="entry name" value="FERRIC UPTAKE REGULATION PROTEIN"/>
    <property type="match status" value="1"/>
</dbReference>
<evidence type="ECO:0000256" key="6">
    <source>
        <dbReference type="ARBA" id="ARBA00022723"/>
    </source>
</evidence>
<comment type="caution">
    <text evidence="13">The sequence shown here is derived from an EMBL/GenBank/DDBJ whole genome shotgun (WGS) entry which is preliminary data.</text>
</comment>
<feature type="binding site" evidence="11">
    <location>
        <position position="154"/>
    </location>
    <ligand>
        <name>Zn(2+)</name>
        <dbReference type="ChEBI" id="CHEBI:29105"/>
    </ligand>
</feature>
<dbReference type="AlphaFoldDB" id="A0A0G0SES9"/>
<dbReference type="GO" id="GO:0005829">
    <property type="term" value="C:cytosol"/>
    <property type="evidence" value="ECO:0007669"/>
    <property type="project" value="TreeGrafter"/>
</dbReference>
<feature type="binding site" evidence="11">
    <location>
        <position position="157"/>
    </location>
    <ligand>
        <name>Zn(2+)</name>
        <dbReference type="ChEBI" id="CHEBI:29105"/>
    </ligand>
</feature>
<sequence>MPLQQIFFYGKLMQQCCNNMKNINGILNEIRRGGNRMTKARNALVELFYKEKTPIASAEILAKLAAKNIVVNRTTVYRELRFLLEQNIIIRSKLPDHRSFYELSALHRHHLICTRCKKIKGIVLNKHLEDQEKNIYKKEKFKVISHSLEFYGLCGKCLKSAA</sequence>
<dbReference type="PANTHER" id="PTHR33202">
    <property type="entry name" value="ZINC UPTAKE REGULATION PROTEIN"/>
    <property type="match status" value="1"/>
</dbReference>
<comment type="cofactor">
    <cofactor evidence="12">
        <name>Mn(2+)</name>
        <dbReference type="ChEBI" id="CHEBI:29035"/>
    </cofactor>
    <cofactor evidence="12">
        <name>Fe(2+)</name>
        <dbReference type="ChEBI" id="CHEBI:29033"/>
    </cofactor>
    <text evidence="12">Binds 1 Mn(2+) or Fe(2+) ion per subunit.</text>
</comment>
<comment type="similarity">
    <text evidence="2">Belongs to the Fur family.</text>
</comment>
<dbReference type="SUPFAM" id="SSF46785">
    <property type="entry name" value="Winged helix' DNA-binding domain"/>
    <property type="match status" value="1"/>
</dbReference>
<dbReference type="GO" id="GO:0000976">
    <property type="term" value="F:transcription cis-regulatory region binding"/>
    <property type="evidence" value="ECO:0007669"/>
    <property type="project" value="TreeGrafter"/>
</dbReference>
<evidence type="ECO:0000256" key="5">
    <source>
        <dbReference type="ARBA" id="ARBA00022491"/>
    </source>
</evidence>
<feature type="binding site" evidence="11">
    <location>
        <position position="113"/>
    </location>
    <ligand>
        <name>Zn(2+)</name>
        <dbReference type="ChEBI" id="CHEBI:29105"/>
    </ligand>
</feature>
<evidence type="ECO:0000256" key="12">
    <source>
        <dbReference type="PIRSR" id="PIRSR602481-2"/>
    </source>
</evidence>
<evidence type="ECO:0000256" key="2">
    <source>
        <dbReference type="ARBA" id="ARBA00007957"/>
    </source>
</evidence>
<evidence type="ECO:0000256" key="10">
    <source>
        <dbReference type="ARBA" id="ARBA00023163"/>
    </source>
</evidence>
<dbReference type="GO" id="GO:0008270">
    <property type="term" value="F:zinc ion binding"/>
    <property type="evidence" value="ECO:0007669"/>
    <property type="project" value="TreeGrafter"/>
</dbReference>
<name>A0A0G0SES9_9BACT</name>
<keyword evidence="12" id="KW-0408">Iron</keyword>
<comment type="cofactor">
    <cofactor evidence="11">
        <name>Zn(2+)</name>
        <dbReference type="ChEBI" id="CHEBI:29105"/>
    </cofactor>
    <text evidence="11">Binds 1 zinc ion per subunit.</text>
</comment>
<comment type="subcellular location">
    <subcellularLocation>
        <location evidence="1">Cytoplasm</location>
    </subcellularLocation>
</comment>
<evidence type="ECO:0000313" key="13">
    <source>
        <dbReference type="EMBL" id="KKR33220.1"/>
    </source>
</evidence>
<feature type="binding site" evidence="12">
    <location>
        <position position="129"/>
    </location>
    <ligand>
        <name>Fe cation</name>
        <dbReference type="ChEBI" id="CHEBI:24875"/>
    </ligand>
</feature>
<gene>
    <name evidence="13" type="ORF">UT64_C0012G0012</name>
</gene>
<organism evidence="13 14">
    <name type="scientific">Candidatus Falkowbacteria bacterium GW2011_GWF2_39_8</name>
    <dbReference type="NCBI Taxonomy" id="1618642"/>
    <lineage>
        <taxon>Bacteria</taxon>
        <taxon>Candidatus Falkowiibacteriota</taxon>
    </lineage>
</organism>
<keyword evidence="9" id="KW-0238">DNA-binding</keyword>
<evidence type="ECO:0000256" key="1">
    <source>
        <dbReference type="ARBA" id="ARBA00004496"/>
    </source>
</evidence>
<evidence type="ECO:0000256" key="8">
    <source>
        <dbReference type="ARBA" id="ARBA00023015"/>
    </source>
</evidence>
<keyword evidence="7 11" id="KW-0862">Zinc</keyword>
<keyword evidence="10" id="KW-0804">Transcription</keyword>
<comment type="subunit">
    <text evidence="3">Homodimer.</text>
</comment>